<name>A0A1D6MTP9_MAIZE</name>
<evidence type="ECO:0000313" key="1">
    <source>
        <dbReference type="EMBL" id="ONM32264.1"/>
    </source>
</evidence>
<gene>
    <name evidence="1" type="ORF">ZEAMMB73_Zm00001d040990</name>
</gene>
<protein>
    <submittedName>
        <fullName evidence="1">Uncharacterized protein</fullName>
    </submittedName>
</protein>
<proteinExistence type="predicted"/>
<dbReference type="AlphaFoldDB" id="A0A1D6MTP9"/>
<organism evidence="1">
    <name type="scientific">Zea mays</name>
    <name type="common">Maize</name>
    <dbReference type="NCBI Taxonomy" id="4577"/>
    <lineage>
        <taxon>Eukaryota</taxon>
        <taxon>Viridiplantae</taxon>
        <taxon>Streptophyta</taxon>
        <taxon>Embryophyta</taxon>
        <taxon>Tracheophyta</taxon>
        <taxon>Spermatophyta</taxon>
        <taxon>Magnoliopsida</taxon>
        <taxon>Liliopsida</taxon>
        <taxon>Poales</taxon>
        <taxon>Poaceae</taxon>
        <taxon>PACMAD clade</taxon>
        <taxon>Panicoideae</taxon>
        <taxon>Andropogonodae</taxon>
        <taxon>Andropogoneae</taxon>
        <taxon>Tripsacinae</taxon>
        <taxon>Zea</taxon>
    </lineage>
</organism>
<accession>A0A1D6MTP9</accession>
<sequence length="42" mass="5065">MHVYVHFLLQVHKAWLPPWLVAQYAHYVTSSFVREVVSDHWS</sequence>
<reference evidence="1" key="1">
    <citation type="submission" date="2015-12" db="EMBL/GenBank/DDBJ databases">
        <title>Update maize B73 reference genome by single molecule sequencing technologies.</title>
        <authorList>
            <consortium name="Maize Genome Sequencing Project"/>
            <person name="Ware D."/>
        </authorList>
    </citation>
    <scope>NUCLEOTIDE SEQUENCE [LARGE SCALE GENOMIC DNA]</scope>
    <source>
        <tissue evidence="1">Seedling</tissue>
    </source>
</reference>
<dbReference type="EMBL" id="CM007649">
    <property type="protein sequence ID" value="ONM32264.1"/>
    <property type="molecule type" value="Genomic_DNA"/>
</dbReference>